<proteinExistence type="predicted"/>
<gene>
    <name evidence="2" type="ORF">DLJ53_00385</name>
</gene>
<dbReference type="Pfam" id="PF04073">
    <property type="entry name" value="tRNA_edit"/>
    <property type="match status" value="1"/>
</dbReference>
<dbReference type="SUPFAM" id="SSF55826">
    <property type="entry name" value="YbaK/ProRS associated domain"/>
    <property type="match status" value="1"/>
</dbReference>
<accession>A0A8B2NW11</accession>
<dbReference type="RefSeq" id="WP_111341294.1">
    <property type="nucleotide sequence ID" value="NZ_JAIWKD010000001.1"/>
</dbReference>
<dbReference type="OrthoDB" id="9798760at2"/>
<reference evidence="2 3" key="1">
    <citation type="submission" date="2018-05" db="EMBL/GenBank/DDBJ databases">
        <title>Acuticoccus sediminis sp. nov., isolated from deep-sea sediment of Indian Ocean.</title>
        <authorList>
            <person name="Liu X."/>
            <person name="Lai Q."/>
            <person name="Du Y."/>
            <person name="Sun F."/>
            <person name="Zhang X."/>
            <person name="Wang S."/>
            <person name="Shao Z."/>
        </authorList>
    </citation>
    <scope>NUCLEOTIDE SEQUENCE [LARGE SCALE GENOMIC DNA]</scope>
    <source>
        <strain evidence="2 3">PTG4-2</strain>
    </source>
</reference>
<dbReference type="Gene3D" id="3.90.960.10">
    <property type="entry name" value="YbaK/aminoacyl-tRNA synthetase-associated domain"/>
    <property type="match status" value="1"/>
</dbReference>
<sequence length="170" mass="17347">MSETANPTSDASSAPKASIDRVAADAERLGLDIEIRRMDASTRTAADAAAACGCDVAQIVKSLVFANGDGLVLVLVSGAHNADLPAVSARTGRELARCDARRVRDVTGFAIGGVAPIGHLTALPVVMDEALLAHDVVWCAAGRPDSVFSVAPAMLRDAIGAEVVSVKAGE</sequence>
<feature type="domain" description="YbaK/aminoacyl-tRNA synthetase-associated" evidence="1">
    <location>
        <begin position="41"/>
        <end position="157"/>
    </location>
</feature>
<comment type="caution">
    <text evidence="2">The sequence shown here is derived from an EMBL/GenBank/DDBJ whole genome shotgun (WGS) entry which is preliminary data.</text>
</comment>
<dbReference type="AlphaFoldDB" id="A0A8B2NW11"/>
<evidence type="ECO:0000313" key="2">
    <source>
        <dbReference type="EMBL" id="RAI03031.1"/>
    </source>
</evidence>
<organism evidence="2 3">
    <name type="scientific">Acuticoccus sediminis</name>
    <dbReference type="NCBI Taxonomy" id="2184697"/>
    <lineage>
        <taxon>Bacteria</taxon>
        <taxon>Pseudomonadati</taxon>
        <taxon>Pseudomonadota</taxon>
        <taxon>Alphaproteobacteria</taxon>
        <taxon>Hyphomicrobiales</taxon>
        <taxon>Amorphaceae</taxon>
        <taxon>Acuticoccus</taxon>
    </lineage>
</organism>
<protein>
    <submittedName>
        <fullName evidence="2">YbaK/EbsC family protein</fullName>
    </submittedName>
</protein>
<dbReference type="InterPro" id="IPR036754">
    <property type="entry name" value="YbaK/aa-tRNA-synt-asso_dom_sf"/>
</dbReference>
<dbReference type="InterPro" id="IPR007214">
    <property type="entry name" value="YbaK/aa-tRNA-synth-assoc-dom"/>
</dbReference>
<dbReference type="PANTHER" id="PTHR30411">
    <property type="entry name" value="CYTOPLASMIC PROTEIN"/>
    <property type="match status" value="1"/>
</dbReference>
<dbReference type="PANTHER" id="PTHR30411:SF1">
    <property type="entry name" value="CYTOPLASMIC PROTEIN"/>
    <property type="match status" value="1"/>
</dbReference>
<keyword evidence="3" id="KW-1185">Reference proteome</keyword>
<dbReference type="GO" id="GO:0002161">
    <property type="term" value="F:aminoacyl-tRNA deacylase activity"/>
    <property type="evidence" value="ECO:0007669"/>
    <property type="project" value="InterPro"/>
</dbReference>
<evidence type="ECO:0000313" key="3">
    <source>
        <dbReference type="Proteomes" id="UP000249590"/>
    </source>
</evidence>
<evidence type="ECO:0000259" key="1">
    <source>
        <dbReference type="Pfam" id="PF04073"/>
    </source>
</evidence>
<dbReference type="EMBL" id="QHHQ01000001">
    <property type="protein sequence ID" value="RAI03031.1"/>
    <property type="molecule type" value="Genomic_DNA"/>
</dbReference>
<dbReference type="CDD" id="cd04333">
    <property type="entry name" value="ProX_deacylase"/>
    <property type="match status" value="1"/>
</dbReference>
<dbReference type="Proteomes" id="UP000249590">
    <property type="component" value="Unassembled WGS sequence"/>
</dbReference>
<name>A0A8B2NW11_9HYPH</name>